<evidence type="ECO:0000256" key="1">
    <source>
        <dbReference type="ARBA" id="ARBA00022722"/>
    </source>
</evidence>
<dbReference type="InterPro" id="IPR001584">
    <property type="entry name" value="Integrase_cat-core"/>
</dbReference>
<keyword evidence="7" id="KW-0695">RNA-directed DNA polymerase</keyword>
<keyword evidence="5" id="KW-0460">Magnesium</keyword>
<evidence type="ECO:0000256" key="7">
    <source>
        <dbReference type="ARBA" id="ARBA00022918"/>
    </source>
</evidence>
<dbReference type="InterPro" id="IPR039537">
    <property type="entry name" value="Retrotran_Ty1/copia-like"/>
</dbReference>
<feature type="region of interest" description="Disordered" evidence="11">
    <location>
        <begin position="238"/>
        <end position="274"/>
    </location>
</feature>
<dbReference type="Proteomes" id="UP001151760">
    <property type="component" value="Unassembled WGS sequence"/>
</dbReference>
<keyword evidence="8" id="KW-0808">Transferase</keyword>
<dbReference type="EMBL" id="BQNB010009379">
    <property type="protein sequence ID" value="GJS62716.1"/>
    <property type="molecule type" value="Genomic_DNA"/>
</dbReference>
<sequence>MNIVLNSPVVICDSEKKNDEYVETSTKYLKLEAKFVKKNNAYNELSKRDNDNPDRVKLGIEEIETINIELEHSVAKVLSENEKLHKEIVHLKYTYKELYNSIKPARVHAKEQCDALIINLNSKSVENADLKAQIQKKVFANATLKNELRKFKGKDMRVMVVSKPNATTIAPGMYKLEIGPLPPKVLNNKYAHIAYINHSRDHVENLRDLVKSARALSPLDSNLDSACIGVICSNDASGSMPTRNTRNNRISQPSSSNKINKVEDESRKNKKNHVAKTECNADVMQSMLNANSKYVYVICNECLFDANHDKCVLDYIHDVNVFKSKPATRRTFSIVENKCPLTRFTTIKVVPLKETTIKLVFTPTQGIKVYSRRPKAPKTIGLSSKSIIKESRIYNQSKPTHSRESTVSNVPSSSLIDCRPIHVESINRKKYILVIVDDYSWFTWVNFLRSKDEAPEFIIKFMKMIQVHLNATVKNIRTDNGTKFVNQTLHSYYEDFEAVATTCYTQNCSLIRIYYGKTPYELLHDRKPDLSYLYVFGALCYPTNDSEDLGKLKAKADVSIFISYAPTKKAYRIYNRRPGPQLMTPGTISSGLIPQPLSPTPNSFTSVTSAIPVVVAPVPANSTGTPSSNSIYQDAPSPSTSQTPQESPSYVIPSGAEEADYDIEVAHMDNHPYVDIPILEPSSKESSSQLKKAIYELKQAPRAWYDMLSSFLLSQKFSKGTVDPTLFIRREGKDILSVQIYVDDIIFASTKPDLF</sequence>
<evidence type="ECO:0000256" key="5">
    <source>
        <dbReference type="ARBA" id="ARBA00022842"/>
    </source>
</evidence>
<keyword evidence="8" id="KW-0239">DNA-directed DNA polymerase</keyword>
<evidence type="ECO:0000256" key="9">
    <source>
        <dbReference type="ARBA" id="ARBA00023172"/>
    </source>
</evidence>
<dbReference type="Gene3D" id="3.30.420.10">
    <property type="entry name" value="Ribonuclease H-like superfamily/Ribonuclease H"/>
    <property type="match status" value="1"/>
</dbReference>
<keyword evidence="9" id="KW-0233">DNA recombination</keyword>
<keyword evidence="6" id="KW-0229">DNA integration</keyword>
<dbReference type="InterPro" id="IPR012337">
    <property type="entry name" value="RNaseH-like_sf"/>
</dbReference>
<evidence type="ECO:0000256" key="6">
    <source>
        <dbReference type="ARBA" id="ARBA00022908"/>
    </source>
</evidence>
<evidence type="ECO:0000256" key="2">
    <source>
        <dbReference type="ARBA" id="ARBA00022723"/>
    </source>
</evidence>
<keyword evidence="8" id="KW-0548">Nucleotidyltransferase</keyword>
<reference evidence="13" key="2">
    <citation type="submission" date="2022-01" db="EMBL/GenBank/DDBJ databases">
        <authorList>
            <person name="Yamashiro T."/>
            <person name="Shiraishi A."/>
            <person name="Satake H."/>
            <person name="Nakayama K."/>
        </authorList>
    </citation>
    <scope>NUCLEOTIDE SEQUENCE</scope>
</reference>
<keyword evidence="1" id="KW-0540">Nuclease</keyword>
<name>A0ABQ4XD27_9ASTR</name>
<evidence type="ECO:0000256" key="4">
    <source>
        <dbReference type="ARBA" id="ARBA00022801"/>
    </source>
</evidence>
<evidence type="ECO:0000256" key="10">
    <source>
        <dbReference type="ARBA" id="ARBA00023268"/>
    </source>
</evidence>
<dbReference type="PANTHER" id="PTHR42648:SF11">
    <property type="entry name" value="TRANSPOSON TY4-P GAG-POL POLYPROTEIN"/>
    <property type="match status" value="1"/>
</dbReference>
<feature type="compositionally biased region" description="Polar residues" evidence="11">
    <location>
        <begin position="238"/>
        <end position="259"/>
    </location>
</feature>
<dbReference type="Pfam" id="PF07727">
    <property type="entry name" value="RVT_2"/>
    <property type="match status" value="1"/>
</dbReference>
<keyword evidence="3" id="KW-0255">Endonuclease</keyword>
<dbReference type="InterPro" id="IPR057670">
    <property type="entry name" value="SH3_retrovirus"/>
</dbReference>
<keyword evidence="14" id="KW-1185">Reference proteome</keyword>
<feature type="compositionally biased region" description="Low complexity" evidence="11">
    <location>
        <begin position="636"/>
        <end position="649"/>
    </location>
</feature>
<dbReference type="SUPFAM" id="SSF53098">
    <property type="entry name" value="Ribonuclease H-like"/>
    <property type="match status" value="1"/>
</dbReference>
<feature type="region of interest" description="Disordered" evidence="11">
    <location>
        <begin position="624"/>
        <end position="652"/>
    </location>
</feature>
<keyword evidence="4" id="KW-0378">Hydrolase</keyword>
<evidence type="ECO:0000256" key="8">
    <source>
        <dbReference type="ARBA" id="ARBA00022932"/>
    </source>
</evidence>
<dbReference type="PROSITE" id="PS50994">
    <property type="entry name" value="INTEGRASE"/>
    <property type="match status" value="1"/>
</dbReference>
<dbReference type="InterPro" id="IPR013103">
    <property type="entry name" value="RVT_2"/>
</dbReference>
<evidence type="ECO:0000256" key="3">
    <source>
        <dbReference type="ARBA" id="ARBA00022759"/>
    </source>
</evidence>
<evidence type="ECO:0000313" key="14">
    <source>
        <dbReference type="Proteomes" id="UP001151760"/>
    </source>
</evidence>
<keyword evidence="10" id="KW-0511">Multifunctional enzyme</keyword>
<comment type="caution">
    <text evidence="13">The sequence shown here is derived from an EMBL/GenBank/DDBJ whole genome shotgun (WGS) entry which is preliminary data.</text>
</comment>
<evidence type="ECO:0000256" key="11">
    <source>
        <dbReference type="SAM" id="MobiDB-lite"/>
    </source>
</evidence>
<reference evidence="13" key="1">
    <citation type="journal article" date="2022" name="Int. J. Mol. Sci.">
        <title>Draft Genome of Tanacetum Coccineum: Genomic Comparison of Closely Related Tanacetum-Family Plants.</title>
        <authorList>
            <person name="Yamashiro T."/>
            <person name="Shiraishi A."/>
            <person name="Nakayama K."/>
            <person name="Satake H."/>
        </authorList>
    </citation>
    <scope>NUCLEOTIDE SEQUENCE</scope>
</reference>
<dbReference type="PANTHER" id="PTHR42648">
    <property type="entry name" value="TRANSPOSASE, PUTATIVE-RELATED"/>
    <property type="match status" value="1"/>
</dbReference>
<evidence type="ECO:0000313" key="13">
    <source>
        <dbReference type="EMBL" id="GJS62716.1"/>
    </source>
</evidence>
<gene>
    <name evidence="13" type="ORF">Tco_0657500</name>
</gene>
<proteinExistence type="predicted"/>
<evidence type="ECO:0000259" key="12">
    <source>
        <dbReference type="PROSITE" id="PS50994"/>
    </source>
</evidence>
<keyword evidence="2" id="KW-0479">Metal-binding</keyword>
<dbReference type="InterPro" id="IPR036397">
    <property type="entry name" value="RNaseH_sf"/>
</dbReference>
<accession>A0ABQ4XD27</accession>
<organism evidence="13 14">
    <name type="scientific">Tanacetum coccineum</name>
    <dbReference type="NCBI Taxonomy" id="301880"/>
    <lineage>
        <taxon>Eukaryota</taxon>
        <taxon>Viridiplantae</taxon>
        <taxon>Streptophyta</taxon>
        <taxon>Embryophyta</taxon>
        <taxon>Tracheophyta</taxon>
        <taxon>Spermatophyta</taxon>
        <taxon>Magnoliopsida</taxon>
        <taxon>eudicotyledons</taxon>
        <taxon>Gunneridae</taxon>
        <taxon>Pentapetalae</taxon>
        <taxon>asterids</taxon>
        <taxon>campanulids</taxon>
        <taxon>Asterales</taxon>
        <taxon>Asteraceae</taxon>
        <taxon>Asteroideae</taxon>
        <taxon>Anthemideae</taxon>
        <taxon>Anthemidinae</taxon>
        <taxon>Tanacetum</taxon>
    </lineage>
</organism>
<feature type="domain" description="Integrase catalytic" evidence="12">
    <location>
        <begin position="407"/>
        <end position="507"/>
    </location>
</feature>
<protein>
    <submittedName>
        <fullName evidence="13">Uncharacterized mitochondrial protein-like protein</fullName>
    </submittedName>
</protein>
<dbReference type="Pfam" id="PF25597">
    <property type="entry name" value="SH3_retrovirus"/>
    <property type="match status" value="1"/>
</dbReference>